<dbReference type="PROSITE" id="PS50267">
    <property type="entry name" value="NA_NEUROTRAN_SYMP_3"/>
    <property type="match status" value="1"/>
</dbReference>
<feature type="transmembrane region" description="Helical" evidence="10">
    <location>
        <begin position="89"/>
        <end position="109"/>
    </location>
</feature>
<name>A0A1I8BIJ2_MELHA</name>
<accession>A0A1I8BIJ2</accession>
<feature type="transmembrane region" description="Helical" evidence="10">
    <location>
        <begin position="225"/>
        <end position="245"/>
    </location>
</feature>
<dbReference type="GO" id="GO:0046872">
    <property type="term" value="F:metal ion binding"/>
    <property type="evidence" value="ECO:0007669"/>
    <property type="project" value="UniProtKB-KW"/>
</dbReference>
<dbReference type="PRINTS" id="PR00176">
    <property type="entry name" value="NANEUSMPORT"/>
</dbReference>
<dbReference type="GO" id="GO:0005332">
    <property type="term" value="F:gamma-aminobutyric acid:sodium:chloride symporter activity"/>
    <property type="evidence" value="ECO:0007669"/>
    <property type="project" value="TreeGrafter"/>
</dbReference>
<evidence type="ECO:0000256" key="3">
    <source>
        <dbReference type="ARBA" id="ARBA00022692"/>
    </source>
</evidence>
<evidence type="ECO:0000313" key="12">
    <source>
        <dbReference type="WBParaSite" id="MhA1_Contig256.frz3.gene5"/>
    </source>
</evidence>
<proteinExistence type="inferred from homology"/>
<dbReference type="GO" id="GO:0043005">
    <property type="term" value="C:neuron projection"/>
    <property type="evidence" value="ECO:0007669"/>
    <property type="project" value="TreeGrafter"/>
</dbReference>
<evidence type="ECO:0000256" key="9">
    <source>
        <dbReference type="SAM" id="MobiDB-lite"/>
    </source>
</evidence>
<feature type="binding site" evidence="7">
    <location>
        <position position="70"/>
    </location>
    <ligand>
        <name>Na(+)</name>
        <dbReference type="ChEBI" id="CHEBI:29101"/>
        <label>1</label>
    </ligand>
</feature>
<dbReference type="SUPFAM" id="SSF161070">
    <property type="entry name" value="SNF-like"/>
    <property type="match status" value="1"/>
</dbReference>
<dbReference type="PROSITE" id="PS00610">
    <property type="entry name" value="NA_NEUROTRAN_SYMP_1"/>
    <property type="match status" value="1"/>
</dbReference>
<feature type="transmembrane region" description="Helical" evidence="10">
    <location>
        <begin position="121"/>
        <end position="143"/>
    </location>
</feature>
<dbReference type="PANTHER" id="PTHR11616">
    <property type="entry name" value="SODIUM/CHLORIDE DEPENDENT TRANSPORTER"/>
    <property type="match status" value="1"/>
</dbReference>
<evidence type="ECO:0000256" key="10">
    <source>
        <dbReference type="SAM" id="Phobius"/>
    </source>
</evidence>
<keyword evidence="7" id="KW-0479">Metal-binding</keyword>
<sequence length="255" mass="28510">MVVNNAEMELEPIIAVKQQQRLGDNSSTVLPNGSTEKTTNTRKRSTQHSTPERDKWSSWADFIMSCVGYAIGLGNVWRFPYLCYQNGGGAFLIPYIITILLCGVPLFILETSWGQLVSVGGLGMFKICPIFKGVGIAAVILTADHLNEYKKQFFIGPKVNFTICTEADMNVHSPVKEFWDRRVLGISTGIEHVGSLRHDLALYLMICWMICYFCIFKGVKWTGKVVYLTASFPYLMLFCLLIRGLSLEGASLGLE</sequence>
<feature type="transmembrane region" description="Helical" evidence="10">
    <location>
        <begin position="200"/>
        <end position="219"/>
    </location>
</feature>
<dbReference type="WBParaSite" id="MhA1_Contig256.frz3.gene5">
    <property type="protein sequence ID" value="MhA1_Contig256.frz3.gene5"/>
    <property type="gene ID" value="MhA1_Contig256.frz3.gene5"/>
</dbReference>
<keyword evidence="6 10" id="KW-0472">Membrane</keyword>
<feature type="compositionally biased region" description="Polar residues" evidence="9">
    <location>
        <begin position="24"/>
        <end position="38"/>
    </location>
</feature>
<dbReference type="InterPro" id="IPR000175">
    <property type="entry name" value="Na/ntran_symport"/>
</dbReference>
<organism evidence="11 12">
    <name type="scientific">Meloidogyne hapla</name>
    <name type="common">Root-knot nematode worm</name>
    <dbReference type="NCBI Taxonomy" id="6305"/>
    <lineage>
        <taxon>Eukaryota</taxon>
        <taxon>Metazoa</taxon>
        <taxon>Ecdysozoa</taxon>
        <taxon>Nematoda</taxon>
        <taxon>Chromadorea</taxon>
        <taxon>Rhabditida</taxon>
        <taxon>Tylenchina</taxon>
        <taxon>Tylenchomorpha</taxon>
        <taxon>Tylenchoidea</taxon>
        <taxon>Meloidogynidae</taxon>
        <taxon>Meloidogyninae</taxon>
        <taxon>Meloidogyne</taxon>
    </lineage>
</organism>
<dbReference type="Proteomes" id="UP000095281">
    <property type="component" value="Unplaced"/>
</dbReference>
<protein>
    <recommendedName>
        <fullName evidence="8">Transporter</fullName>
    </recommendedName>
</protein>
<feature type="transmembrane region" description="Helical" evidence="10">
    <location>
        <begin position="59"/>
        <end position="77"/>
    </location>
</feature>
<dbReference type="GO" id="GO:0005886">
    <property type="term" value="C:plasma membrane"/>
    <property type="evidence" value="ECO:0007669"/>
    <property type="project" value="TreeGrafter"/>
</dbReference>
<evidence type="ECO:0000256" key="5">
    <source>
        <dbReference type="ARBA" id="ARBA00022989"/>
    </source>
</evidence>
<keyword evidence="3 8" id="KW-0812">Transmembrane</keyword>
<evidence type="ECO:0000256" key="7">
    <source>
        <dbReference type="PIRSR" id="PIRSR600175-1"/>
    </source>
</evidence>
<evidence type="ECO:0000256" key="1">
    <source>
        <dbReference type="ARBA" id="ARBA00004141"/>
    </source>
</evidence>
<evidence type="ECO:0000256" key="6">
    <source>
        <dbReference type="ARBA" id="ARBA00023136"/>
    </source>
</evidence>
<dbReference type="OMA" id="LEYEVWQ"/>
<reference evidence="12" key="1">
    <citation type="submission" date="2016-11" db="UniProtKB">
        <authorList>
            <consortium name="WormBaseParasite"/>
        </authorList>
    </citation>
    <scope>IDENTIFICATION</scope>
</reference>
<keyword evidence="4 8" id="KW-0769">Symport</keyword>
<evidence type="ECO:0000313" key="11">
    <source>
        <dbReference type="Proteomes" id="UP000095281"/>
    </source>
</evidence>
<dbReference type="Pfam" id="PF00209">
    <property type="entry name" value="SNF"/>
    <property type="match status" value="2"/>
</dbReference>
<comment type="subcellular location">
    <subcellularLocation>
        <location evidence="1">Membrane</location>
        <topology evidence="1">Multi-pass membrane protein</topology>
    </subcellularLocation>
</comment>
<feature type="region of interest" description="Disordered" evidence="9">
    <location>
        <begin position="24"/>
        <end position="52"/>
    </location>
</feature>
<keyword evidence="5 10" id="KW-1133">Transmembrane helix</keyword>
<dbReference type="PANTHER" id="PTHR11616:SF265">
    <property type="entry name" value="TRANSPORTER"/>
    <property type="match status" value="1"/>
</dbReference>
<feature type="binding site" evidence="7">
    <location>
        <position position="68"/>
    </location>
    <ligand>
        <name>Na(+)</name>
        <dbReference type="ChEBI" id="CHEBI:29101"/>
        <label>1</label>
    </ligand>
</feature>
<evidence type="ECO:0000256" key="2">
    <source>
        <dbReference type="ARBA" id="ARBA00022448"/>
    </source>
</evidence>
<keyword evidence="2 8" id="KW-0813">Transport</keyword>
<evidence type="ECO:0000256" key="8">
    <source>
        <dbReference type="RuleBase" id="RU003732"/>
    </source>
</evidence>
<keyword evidence="11" id="KW-1185">Reference proteome</keyword>
<feature type="binding site" evidence="7">
    <location>
        <position position="75"/>
    </location>
    <ligand>
        <name>Na(+)</name>
        <dbReference type="ChEBI" id="CHEBI:29101"/>
        <label>1</label>
    </ligand>
</feature>
<comment type="similarity">
    <text evidence="8">Belongs to the sodium:neurotransmitter symporter (SNF) (TC 2.A.22) family.</text>
</comment>
<keyword evidence="7" id="KW-0915">Sodium</keyword>
<dbReference type="AlphaFoldDB" id="A0A1I8BIJ2"/>
<evidence type="ECO:0000256" key="4">
    <source>
        <dbReference type="ARBA" id="ARBA00022847"/>
    </source>
</evidence>
<dbReference type="InterPro" id="IPR037272">
    <property type="entry name" value="SNS_sf"/>
</dbReference>